<keyword evidence="4" id="KW-1003">Cell membrane</keyword>
<dbReference type="EMBL" id="CAIIXF020000002">
    <property type="protein sequence ID" value="CAH1778023.1"/>
    <property type="molecule type" value="Genomic_DNA"/>
</dbReference>
<feature type="transmembrane region" description="Helical" evidence="12">
    <location>
        <begin position="488"/>
        <end position="504"/>
    </location>
</feature>
<accession>A0A8S4NBA4</accession>
<evidence type="ECO:0000313" key="14">
    <source>
        <dbReference type="Proteomes" id="UP000749559"/>
    </source>
</evidence>
<feature type="transmembrane region" description="Helical" evidence="12">
    <location>
        <begin position="344"/>
        <end position="365"/>
    </location>
</feature>
<evidence type="ECO:0000256" key="10">
    <source>
        <dbReference type="ARBA" id="ARBA00023303"/>
    </source>
</evidence>
<keyword evidence="6" id="KW-0375">Hydrogen ion transport</keyword>
<evidence type="ECO:0000256" key="9">
    <source>
        <dbReference type="ARBA" id="ARBA00023136"/>
    </source>
</evidence>
<keyword evidence="8" id="KW-0406">Ion transport</keyword>
<keyword evidence="7 12" id="KW-1133">Transmembrane helix</keyword>
<proteinExistence type="inferred from homology"/>
<evidence type="ECO:0000256" key="3">
    <source>
        <dbReference type="ARBA" id="ARBA00022448"/>
    </source>
</evidence>
<evidence type="ECO:0000256" key="7">
    <source>
        <dbReference type="ARBA" id="ARBA00022989"/>
    </source>
</evidence>
<evidence type="ECO:0000256" key="8">
    <source>
        <dbReference type="ARBA" id="ARBA00023065"/>
    </source>
</evidence>
<evidence type="ECO:0000256" key="11">
    <source>
        <dbReference type="SAM" id="MobiDB-lite"/>
    </source>
</evidence>
<evidence type="ECO:0000256" key="4">
    <source>
        <dbReference type="ARBA" id="ARBA00022475"/>
    </source>
</evidence>
<dbReference type="Pfam" id="PF03189">
    <property type="entry name" value="Otopetrin"/>
    <property type="match status" value="1"/>
</dbReference>
<feature type="transmembrane region" description="Helical" evidence="12">
    <location>
        <begin position="410"/>
        <end position="435"/>
    </location>
</feature>
<keyword evidence="10" id="KW-0407">Ion channel</keyword>
<dbReference type="InterPro" id="IPR004878">
    <property type="entry name" value="Otopetrin"/>
</dbReference>
<feature type="region of interest" description="Disordered" evidence="11">
    <location>
        <begin position="1"/>
        <end position="20"/>
    </location>
</feature>
<feature type="compositionally biased region" description="Polar residues" evidence="11">
    <location>
        <begin position="1"/>
        <end position="12"/>
    </location>
</feature>
<evidence type="ECO:0000256" key="2">
    <source>
        <dbReference type="ARBA" id="ARBA00006513"/>
    </source>
</evidence>
<feature type="transmembrane region" description="Helical" evidence="12">
    <location>
        <begin position="72"/>
        <end position="93"/>
    </location>
</feature>
<dbReference type="GO" id="GO:0005886">
    <property type="term" value="C:plasma membrane"/>
    <property type="evidence" value="ECO:0007669"/>
    <property type="project" value="UniProtKB-SubCell"/>
</dbReference>
<keyword evidence="3" id="KW-0813">Transport</keyword>
<dbReference type="PANTHER" id="PTHR21522:SF32">
    <property type="entry name" value="OTOPETRIN-2"/>
    <property type="match status" value="1"/>
</dbReference>
<feature type="transmembrane region" description="Helical" evidence="12">
    <location>
        <begin position="441"/>
        <end position="468"/>
    </location>
</feature>
<feature type="transmembrane region" description="Helical" evidence="12">
    <location>
        <begin position="524"/>
        <end position="542"/>
    </location>
</feature>
<keyword evidence="14" id="KW-1185">Reference proteome</keyword>
<dbReference type="AlphaFoldDB" id="A0A8S4NBA4"/>
<evidence type="ECO:0000256" key="12">
    <source>
        <dbReference type="SAM" id="Phobius"/>
    </source>
</evidence>
<dbReference type="PANTHER" id="PTHR21522">
    <property type="entry name" value="PROTON CHANNEL OTOP"/>
    <property type="match status" value="1"/>
</dbReference>
<protein>
    <submittedName>
        <fullName evidence="13">Uncharacterized protein</fullName>
    </submittedName>
</protein>
<keyword evidence="5 12" id="KW-0812">Transmembrane</keyword>
<evidence type="ECO:0000256" key="6">
    <source>
        <dbReference type="ARBA" id="ARBA00022781"/>
    </source>
</evidence>
<comment type="similarity">
    <text evidence="2">Belongs to the otopetrin family.</text>
</comment>
<organism evidence="13 14">
    <name type="scientific">Owenia fusiformis</name>
    <name type="common">Polychaete worm</name>
    <dbReference type="NCBI Taxonomy" id="6347"/>
    <lineage>
        <taxon>Eukaryota</taxon>
        <taxon>Metazoa</taxon>
        <taxon>Spiralia</taxon>
        <taxon>Lophotrochozoa</taxon>
        <taxon>Annelida</taxon>
        <taxon>Polychaeta</taxon>
        <taxon>Sedentaria</taxon>
        <taxon>Canalipalpata</taxon>
        <taxon>Sabellida</taxon>
        <taxon>Oweniida</taxon>
        <taxon>Oweniidae</taxon>
        <taxon>Owenia</taxon>
    </lineage>
</organism>
<comment type="subcellular location">
    <subcellularLocation>
        <location evidence="1">Cell membrane</location>
        <topology evidence="1">Multi-pass membrane protein</topology>
    </subcellularLocation>
</comment>
<gene>
    <name evidence="13" type="ORF">OFUS_LOCUS4996</name>
</gene>
<evidence type="ECO:0000313" key="13">
    <source>
        <dbReference type="EMBL" id="CAH1778023.1"/>
    </source>
</evidence>
<name>A0A8S4NBA4_OWEFU</name>
<dbReference type="Proteomes" id="UP000749559">
    <property type="component" value="Unassembled WGS sequence"/>
</dbReference>
<comment type="caution">
    <text evidence="13">The sequence shown here is derived from an EMBL/GenBank/DDBJ whole genome shotgun (WGS) entry which is preliminary data.</text>
</comment>
<feature type="transmembrane region" description="Helical" evidence="12">
    <location>
        <begin position="173"/>
        <end position="194"/>
    </location>
</feature>
<evidence type="ECO:0000256" key="5">
    <source>
        <dbReference type="ARBA" id="ARBA00022692"/>
    </source>
</evidence>
<evidence type="ECO:0000256" key="1">
    <source>
        <dbReference type="ARBA" id="ARBA00004651"/>
    </source>
</evidence>
<dbReference type="OrthoDB" id="6429739at2759"/>
<feature type="transmembrane region" description="Helical" evidence="12">
    <location>
        <begin position="377"/>
        <end position="398"/>
    </location>
</feature>
<keyword evidence="9 12" id="KW-0472">Membrane</keyword>
<reference evidence="13" key="1">
    <citation type="submission" date="2022-03" db="EMBL/GenBank/DDBJ databases">
        <authorList>
            <person name="Martin C."/>
        </authorList>
    </citation>
    <scope>NUCLEOTIDE SEQUENCE</scope>
</reference>
<dbReference type="GO" id="GO:0015252">
    <property type="term" value="F:proton channel activity"/>
    <property type="evidence" value="ECO:0007669"/>
    <property type="project" value="InterPro"/>
</dbReference>
<feature type="transmembrane region" description="Helical" evidence="12">
    <location>
        <begin position="32"/>
        <end position="52"/>
    </location>
</feature>
<sequence>MVSKAVSTSRQGLTPGDEMNTSNIDISENRSFLVSLLCGLYALFMIVSGFVICSNSSITRSNPNSHYYVDMFFIYMFSMAIVVMTLLFVIILPKRKQSNANRRSNDIALQNGSGPHEWELEGYPDVAHAAEGANFYMRIGFTGFSVGTMLYGCFKISEAFKDGRSSSIDCKGVTFLICSFLQIVFTFMQTMFIFKNHTIVVNVHKSFVKWCMWHLIATNLCVWLWYEITEIENDIREDKDEPLLITIIRNASVRSSEGQNEEPLQNNETMASEGNVEDIGCYAYEIIAEKSSEYLFPCVIEFSLLGATLSYTVLSSVGKPLELPSSKNAKPEVNRDCHKANSGLFGGILVFMVTIVAVAVFFVLVDNLTMPVEAMTVFYITEIVLLSATFAGCLISILKLKYLRFSPGEGGIDSVLLMVSLGAVFMFHLFMIISSAEQTHVFGFIGVLSIIVSVFAIIQAALQVVMIIDGMLRSSVHDTHLQSKPGRSLVTFVIIANLALWAINTFEAKKAGHSGIHAQYYGKVVWSIIQHVSIPLVIFYRFHSTICLSDIWINAYIIKEN</sequence>